<keyword evidence="3" id="KW-0378">Hydrolase</keyword>
<dbReference type="GO" id="GO:0046872">
    <property type="term" value="F:metal ion binding"/>
    <property type="evidence" value="ECO:0007669"/>
    <property type="project" value="UniProtKB-KW"/>
</dbReference>
<dbReference type="InterPro" id="IPR001279">
    <property type="entry name" value="Metallo-B-lactamas"/>
</dbReference>
<dbReference type="PANTHER" id="PTHR46233:SF3">
    <property type="entry name" value="HYDROXYACYLGLUTATHIONE HYDROLASE GLOC"/>
    <property type="match status" value="1"/>
</dbReference>
<comment type="caution">
    <text evidence="6">The sequence shown here is derived from an EMBL/GenBank/DDBJ whole genome shotgun (WGS) entry which is preliminary data.</text>
</comment>
<accession>A0A2M7BT41</accession>
<feature type="domain" description="Metallo-beta-lactamase" evidence="5">
    <location>
        <begin position="13"/>
        <end position="189"/>
    </location>
</feature>
<dbReference type="Pfam" id="PF00753">
    <property type="entry name" value="Lactamase_B"/>
    <property type="match status" value="1"/>
</dbReference>
<evidence type="ECO:0000256" key="4">
    <source>
        <dbReference type="ARBA" id="ARBA00022833"/>
    </source>
</evidence>
<evidence type="ECO:0000256" key="1">
    <source>
        <dbReference type="ARBA" id="ARBA00001947"/>
    </source>
</evidence>
<dbReference type="PANTHER" id="PTHR46233">
    <property type="entry name" value="HYDROXYACYLGLUTATHIONE HYDROLASE GLOC"/>
    <property type="match status" value="1"/>
</dbReference>
<gene>
    <name evidence="6" type="ORF">COS52_01580</name>
</gene>
<sequence>MMRIHTYPLGELQATCYLIENEGKGILIDPADEGSFLLEELQRKNIELEALFLTHGHFDHCMAAGEIQMSLDVPLYLHKKDQFLIDRLDSTAEHFLGYKPIIIPPKNVKYISSKLKVKSLKLQILETPGHTPGGVCYYFPDEKIVFTGDTLFAGAIGRTDLSYSNKKDLWSSLKTILALPEETTIYPGHGESTYIGEEKDALGQI</sequence>
<name>A0A2M7BT41_9BACT</name>
<evidence type="ECO:0000259" key="5">
    <source>
        <dbReference type="SMART" id="SM00849"/>
    </source>
</evidence>
<keyword evidence="2" id="KW-0479">Metal-binding</keyword>
<dbReference type="CDD" id="cd06262">
    <property type="entry name" value="metallo-hydrolase-like_MBL-fold"/>
    <property type="match status" value="1"/>
</dbReference>
<dbReference type="AlphaFoldDB" id="A0A2M7BT41"/>
<dbReference type="Gene3D" id="3.60.15.10">
    <property type="entry name" value="Ribonuclease Z/Hydroxyacylglutathione hydrolase-like"/>
    <property type="match status" value="1"/>
</dbReference>
<evidence type="ECO:0000256" key="2">
    <source>
        <dbReference type="ARBA" id="ARBA00022723"/>
    </source>
</evidence>
<dbReference type="GO" id="GO:0016787">
    <property type="term" value="F:hydrolase activity"/>
    <property type="evidence" value="ECO:0007669"/>
    <property type="project" value="UniProtKB-KW"/>
</dbReference>
<evidence type="ECO:0000313" key="7">
    <source>
        <dbReference type="Proteomes" id="UP000230119"/>
    </source>
</evidence>
<comment type="cofactor">
    <cofactor evidence="1">
        <name>Zn(2+)</name>
        <dbReference type="ChEBI" id="CHEBI:29105"/>
    </cofactor>
</comment>
<evidence type="ECO:0000313" key="6">
    <source>
        <dbReference type="EMBL" id="PIV08651.1"/>
    </source>
</evidence>
<dbReference type="Proteomes" id="UP000230119">
    <property type="component" value="Unassembled WGS sequence"/>
</dbReference>
<organism evidence="6 7">
    <name type="scientific">Candidatus Roizmanbacteria bacterium CG03_land_8_20_14_0_80_39_12</name>
    <dbReference type="NCBI Taxonomy" id="1974847"/>
    <lineage>
        <taxon>Bacteria</taxon>
        <taxon>Candidatus Roizmaniibacteriota</taxon>
    </lineage>
</organism>
<reference evidence="7" key="1">
    <citation type="submission" date="2017-09" db="EMBL/GenBank/DDBJ databases">
        <title>Depth-based differentiation of microbial function through sediment-hosted aquifers and enrichment of novel symbionts in the deep terrestrial subsurface.</title>
        <authorList>
            <person name="Probst A.J."/>
            <person name="Ladd B."/>
            <person name="Jarett J.K."/>
            <person name="Geller-Mcgrath D.E."/>
            <person name="Sieber C.M.K."/>
            <person name="Emerson J.B."/>
            <person name="Anantharaman K."/>
            <person name="Thomas B.C."/>
            <person name="Malmstrom R."/>
            <person name="Stieglmeier M."/>
            <person name="Klingl A."/>
            <person name="Woyke T."/>
            <person name="Ryan C.M."/>
            <person name="Banfield J.F."/>
        </authorList>
    </citation>
    <scope>NUCLEOTIDE SEQUENCE [LARGE SCALE GENOMIC DNA]</scope>
</reference>
<keyword evidence="4" id="KW-0862">Zinc</keyword>
<dbReference type="InterPro" id="IPR051453">
    <property type="entry name" value="MBL_Glyoxalase_II"/>
</dbReference>
<dbReference type="SUPFAM" id="SSF56281">
    <property type="entry name" value="Metallo-hydrolase/oxidoreductase"/>
    <property type="match status" value="1"/>
</dbReference>
<dbReference type="InterPro" id="IPR036866">
    <property type="entry name" value="RibonucZ/Hydroxyglut_hydro"/>
</dbReference>
<dbReference type="SMART" id="SM00849">
    <property type="entry name" value="Lactamase_B"/>
    <property type="match status" value="1"/>
</dbReference>
<protein>
    <recommendedName>
        <fullName evidence="5">Metallo-beta-lactamase domain-containing protein</fullName>
    </recommendedName>
</protein>
<proteinExistence type="predicted"/>
<dbReference type="EMBL" id="PEVA01000063">
    <property type="protein sequence ID" value="PIV08651.1"/>
    <property type="molecule type" value="Genomic_DNA"/>
</dbReference>
<evidence type="ECO:0000256" key="3">
    <source>
        <dbReference type="ARBA" id="ARBA00022801"/>
    </source>
</evidence>